<dbReference type="EMBL" id="LR797395">
    <property type="protein sequence ID" value="CAB4213178.1"/>
    <property type="molecule type" value="Genomic_DNA"/>
</dbReference>
<dbReference type="EMBL" id="LR797177">
    <property type="protein sequence ID" value="CAB4191700.1"/>
    <property type="molecule type" value="Genomic_DNA"/>
</dbReference>
<dbReference type="EMBL" id="LR797452">
    <property type="protein sequence ID" value="CAB4217925.1"/>
    <property type="molecule type" value="Genomic_DNA"/>
</dbReference>
<evidence type="ECO:0000313" key="7">
    <source>
        <dbReference type="EMBL" id="CAB4178345.1"/>
    </source>
</evidence>
<dbReference type="EMBL" id="LR798395">
    <property type="protein sequence ID" value="CAB5228914.1"/>
    <property type="molecule type" value="Genomic_DNA"/>
</dbReference>
<organism evidence="5">
    <name type="scientific">uncultured Caudovirales phage</name>
    <dbReference type="NCBI Taxonomy" id="2100421"/>
    <lineage>
        <taxon>Viruses</taxon>
        <taxon>Duplodnaviria</taxon>
        <taxon>Heunggongvirae</taxon>
        <taxon>Uroviricota</taxon>
        <taxon>Caudoviricetes</taxon>
        <taxon>Peduoviridae</taxon>
        <taxon>Maltschvirus</taxon>
        <taxon>Maltschvirus maltsch</taxon>
    </lineage>
</organism>
<dbReference type="Pfam" id="PF03413">
    <property type="entry name" value="PepSY"/>
    <property type="match status" value="1"/>
</dbReference>
<accession>A0A6J5PAV7</accession>
<evidence type="ECO:0000313" key="8">
    <source>
        <dbReference type="EMBL" id="CAB4191700.1"/>
    </source>
</evidence>
<dbReference type="InterPro" id="IPR025711">
    <property type="entry name" value="PepSY"/>
</dbReference>
<evidence type="ECO:0000313" key="9">
    <source>
        <dbReference type="EMBL" id="CAB4200734.1"/>
    </source>
</evidence>
<feature type="domain" description="PepSY" evidence="1">
    <location>
        <begin position="312"/>
        <end position="359"/>
    </location>
</feature>
<name>A0A6J5PAV7_9CAUD</name>
<dbReference type="EMBL" id="LR796443">
    <property type="protein sequence ID" value="CAB4145258.1"/>
    <property type="molecule type" value="Genomic_DNA"/>
</dbReference>
<evidence type="ECO:0000313" key="12">
    <source>
        <dbReference type="EMBL" id="CAB5225187.1"/>
    </source>
</evidence>
<dbReference type="EMBL" id="LR796698">
    <property type="protein sequence ID" value="CAB4160271.1"/>
    <property type="molecule type" value="Genomic_DNA"/>
</dbReference>
<evidence type="ECO:0000313" key="11">
    <source>
        <dbReference type="EMBL" id="CAB4217925.1"/>
    </source>
</evidence>
<proteinExistence type="predicted"/>
<protein>
    <recommendedName>
        <fullName evidence="1">PepSY domain-containing protein</fullName>
    </recommendedName>
</protein>
<evidence type="ECO:0000313" key="4">
    <source>
        <dbReference type="EMBL" id="CAB4160271.1"/>
    </source>
</evidence>
<dbReference type="EMBL" id="LR797305">
    <property type="protein sequence ID" value="CAB4200734.1"/>
    <property type="molecule type" value="Genomic_DNA"/>
</dbReference>
<dbReference type="EMBL" id="LR796644">
    <property type="protein sequence ID" value="CAB4155983.1"/>
    <property type="molecule type" value="Genomic_DNA"/>
</dbReference>
<evidence type="ECO:0000313" key="13">
    <source>
        <dbReference type="EMBL" id="CAB5228914.1"/>
    </source>
</evidence>
<evidence type="ECO:0000313" key="3">
    <source>
        <dbReference type="EMBL" id="CAB4155983.1"/>
    </source>
</evidence>
<evidence type="ECO:0000313" key="6">
    <source>
        <dbReference type="EMBL" id="CAB4171891.1"/>
    </source>
</evidence>
<reference evidence="5" key="1">
    <citation type="submission" date="2020-04" db="EMBL/GenBank/DDBJ databases">
        <authorList>
            <person name="Chiriac C."/>
            <person name="Salcher M."/>
            <person name="Ghai R."/>
            <person name="Kavagutti S V."/>
        </authorList>
    </citation>
    <scope>NUCLEOTIDE SEQUENCE</scope>
</reference>
<evidence type="ECO:0000313" key="5">
    <source>
        <dbReference type="EMBL" id="CAB4164694.1"/>
    </source>
</evidence>
<dbReference type="Gene3D" id="3.10.450.40">
    <property type="match status" value="1"/>
</dbReference>
<dbReference type="EMBL" id="LR796762">
    <property type="protein sequence ID" value="CAB4164694.1"/>
    <property type="molecule type" value="Genomic_DNA"/>
</dbReference>
<gene>
    <name evidence="7" type="ORF">UFOVP1002_96</name>
    <name evidence="8" type="ORF">UFOVP1217_99</name>
    <name evidence="9" type="ORF">UFOVP1343_83</name>
    <name evidence="10" type="ORF">UFOVP1438_132</name>
    <name evidence="13" type="ORF">UFOVP1541_53</name>
    <name evidence="11" type="ORF">UFOVP1592_128</name>
    <name evidence="2" type="ORF">UFOVP465_177</name>
    <name evidence="3" type="ORF">UFOVP666_35</name>
    <name evidence="4" type="ORF">UFOVP727_112</name>
    <name evidence="12" type="ORF">UFOVP741_115</name>
    <name evidence="5" type="ORF">UFOVP819_63</name>
    <name evidence="6" type="ORF">UFOVP926_24</name>
</gene>
<evidence type="ECO:0000259" key="1">
    <source>
        <dbReference type="Pfam" id="PF03413"/>
    </source>
</evidence>
<dbReference type="EMBL" id="LR796961">
    <property type="protein sequence ID" value="CAB4178345.1"/>
    <property type="molecule type" value="Genomic_DNA"/>
</dbReference>
<dbReference type="EMBL" id="LR798341">
    <property type="protein sequence ID" value="CAB5225187.1"/>
    <property type="molecule type" value="Genomic_DNA"/>
</dbReference>
<evidence type="ECO:0000313" key="10">
    <source>
        <dbReference type="EMBL" id="CAB4213178.1"/>
    </source>
</evidence>
<evidence type="ECO:0000313" key="2">
    <source>
        <dbReference type="EMBL" id="CAB4145258.1"/>
    </source>
</evidence>
<dbReference type="EMBL" id="LR796878">
    <property type="protein sequence ID" value="CAB4171891.1"/>
    <property type="molecule type" value="Genomic_DNA"/>
</dbReference>
<sequence>MGYTSITGLPQKTAKYQCLMSGDKRLTPCSVCSNPTKCIAKTMHYKESTNMASETPTVKLLADGGIECAKGLELAECGYKPGAKVCGKCGAKAVTQTDEAVPADAAPEVATEKSDWVTATDEKAMTAEATMMDAEVPAPSKKKKPAMPVVAEEEEMDDEEDIPEDLDDEEEKMYSEIEKMMEQRKKARAKRMETMGVKSADYDDLAFVCAIERRVYAGGSEICASCPGGCEQQDTMPSLLEIEGMAESMFAGKVLDSGYADEVDVFVVDVQRKDGKPVEAYFDGSSGECMGWHLLNEDLIGEVATVPGQKVISFSEASDIATKSIEGEVVSVDADMFDGYDAYAVEIEGVDGKSYDVYVGVDGEILGFDEYDPEEAADIDAEVADVALKAMYSEDERAEMAKGGMALPDGSYPIKDEEDLKNAIMSYGRASDKEKAKAHIKKRAMELDKEDMIPAEWSEEKTLLDDEAKEFLSSLMELEMLEIETGFDK</sequence>